<proteinExistence type="predicted"/>
<evidence type="ECO:0000313" key="1">
    <source>
        <dbReference type="EMBL" id="MDW0118732.1"/>
    </source>
</evidence>
<dbReference type="RefSeq" id="WP_283733133.1">
    <property type="nucleotide sequence ID" value="NZ_CP125968.1"/>
</dbReference>
<keyword evidence="2" id="KW-1185">Reference proteome</keyword>
<sequence length="115" mass="14005">MTIDERLDFIEYRQQLLFENTPYSRLLFEYRITEEQHEAIMDIFDEYRTKIGAGENVHHGSFEQRIYDAVPQHDGNYHFVEALAQENHRRESWEEVFATLYGNMQKYQNYMSQQD</sequence>
<reference evidence="1 2" key="1">
    <citation type="submission" date="2023-06" db="EMBL/GenBank/DDBJ databases">
        <title>Sporosarcina sp. nov., isolated from Korean traditional fermented seafood 'Jeotgal'.</title>
        <authorList>
            <person name="Yang A.I."/>
            <person name="Shin N.-R."/>
        </authorList>
    </citation>
    <scope>NUCLEOTIDE SEQUENCE [LARGE SCALE GENOMIC DNA]</scope>
    <source>
        <strain evidence="1 2">KCTC43456</strain>
    </source>
</reference>
<organism evidence="1 2">
    <name type="scientific">Sporosarcina thermotolerans</name>
    <dbReference type="NCBI Taxonomy" id="633404"/>
    <lineage>
        <taxon>Bacteria</taxon>
        <taxon>Bacillati</taxon>
        <taxon>Bacillota</taxon>
        <taxon>Bacilli</taxon>
        <taxon>Bacillales</taxon>
        <taxon>Caryophanaceae</taxon>
        <taxon>Sporosarcina</taxon>
    </lineage>
</organism>
<dbReference type="SUPFAM" id="SSF109915">
    <property type="entry name" value="Hypothetical protein YhaI"/>
    <property type="match status" value="1"/>
</dbReference>
<dbReference type="EMBL" id="JAUBDJ010000017">
    <property type="protein sequence ID" value="MDW0118732.1"/>
    <property type="molecule type" value="Genomic_DNA"/>
</dbReference>
<protein>
    <submittedName>
        <fullName evidence="1">DUF1878 domain-containing protein</fullName>
    </submittedName>
</protein>
<dbReference type="Proteomes" id="UP001271648">
    <property type="component" value="Unassembled WGS sequence"/>
</dbReference>
<comment type="caution">
    <text evidence="1">The sequence shown here is derived from an EMBL/GenBank/DDBJ whole genome shotgun (WGS) entry which is preliminary data.</text>
</comment>
<name>A0AAW9AC08_9BACL</name>
<gene>
    <name evidence="1" type="ORF">QTL97_17550</name>
</gene>
<dbReference type="InterPro" id="IPR035945">
    <property type="entry name" value="YhaI-like_sf"/>
</dbReference>
<accession>A0AAW9AC08</accession>
<dbReference type="AlphaFoldDB" id="A0AAW9AC08"/>
<evidence type="ECO:0000313" key="2">
    <source>
        <dbReference type="Proteomes" id="UP001271648"/>
    </source>
</evidence>